<evidence type="ECO:0000313" key="16">
    <source>
        <dbReference type="RefSeq" id="XP_031558469.1"/>
    </source>
</evidence>
<proteinExistence type="inferred from homology"/>
<evidence type="ECO:0000256" key="4">
    <source>
        <dbReference type="ARBA" id="ARBA00012012"/>
    </source>
</evidence>
<dbReference type="InterPro" id="IPR040234">
    <property type="entry name" value="QC/QCL"/>
</dbReference>
<evidence type="ECO:0000313" key="17">
    <source>
        <dbReference type="RefSeq" id="XP_031558470.1"/>
    </source>
</evidence>
<dbReference type="PANTHER" id="PTHR12283:SF6">
    <property type="entry name" value="GLUTAMINYL-PEPTIDE CYCLOTRANSFERASE-RELATED"/>
    <property type="match status" value="1"/>
</dbReference>
<dbReference type="GO" id="GO:0016603">
    <property type="term" value="F:glutaminyl-peptide cyclotransferase activity"/>
    <property type="evidence" value="ECO:0007669"/>
    <property type="project" value="UniProtKB-EC"/>
</dbReference>
<dbReference type="AlphaFoldDB" id="A0A6P8I0R3"/>
<keyword evidence="11" id="KW-0012">Acyltransferase</keyword>
<dbReference type="RefSeq" id="XP_031558469.1">
    <property type="nucleotide sequence ID" value="XM_031702609.1"/>
</dbReference>
<keyword evidence="8" id="KW-0479">Metal-binding</keyword>
<evidence type="ECO:0000256" key="3">
    <source>
        <dbReference type="ARBA" id="ARBA00006014"/>
    </source>
</evidence>
<dbReference type="Pfam" id="PF04389">
    <property type="entry name" value="Peptidase_M28"/>
    <property type="match status" value="1"/>
</dbReference>
<dbReference type="EC" id="2.3.2.5" evidence="4"/>
<evidence type="ECO:0000256" key="1">
    <source>
        <dbReference type="ARBA" id="ARBA00000001"/>
    </source>
</evidence>
<dbReference type="Proteomes" id="UP000515163">
    <property type="component" value="Unplaced"/>
</dbReference>
<keyword evidence="9" id="KW-0862">Zinc</keyword>
<comment type="catalytic activity">
    <reaction evidence="1">
        <text>N-terminal L-glutaminyl-[peptide] = N-terminal 5-oxo-L-prolyl-[peptide] + NH4(+)</text>
        <dbReference type="Rhea" id="RHEA:23652"/>
        <dbReference type="Rhea" id="RHEA-COMP:11736"/>
        <dbReference type="Rhea" id="RHEA-COMP:11846"/>
        <dbReference type="ChEBI" id="CHEBI:28938"/>
        <dbReference type="ChEBI" id="CHEBI:64722"/>
        <dbReference type="ChEBI" id="CHEBI:87215"/>
        <dbReference type="EC" id="2.3.2.5"/>
    </reaction>
</comment>
<keyword evidence="7" id="KW-0808">Transferase</keyword>
<evidence type="ECO:0000256" key="2">
    <source>
        <dbReference type="ARBA" id="ARBA00004613"/>
    </source>
</evidence>
<dbReference type="GO" id="GO:0008270">
    <property type="term" value="F:zinc ion binding"/>
    <property type="evidence" value="ECO:0007669"/>
    <property type="project" value="TreeGrafter"/>
</dbReference>
<feature type="chain" id="PRO_5044653111" description="Glutaminyl-peptide cyclotransferase" evidence="12">
    <location>
        <begin position="20"/>
        <end position="353"/>
    </location>
</feature>
<sequence>MRYKIAFYLVALVFDTAECYISDQKLTTRTFNKPRSLPQWNITSLASLTNYDEFYGKILRPVLKVRVPQTPGHTEVRKFITKQFEDLKWSVTLDEFEADTPYGLKTFRNIIATLNPVAKTRHVMSAHYDSKLFKPDGNGRQFIGAIDSAVPCAMLIEVARTVTPFFRAKPLSNEVTLQMVFFDGEEAFKDWSPTDSIYGSRHLAQFWKNTADDLAPVNPFAPSVQPTLMDSVQSLILLDLLGAPDPKFFNMFEATSHLFEHLKSKEDALYQANQLEEYKRNKKYFQSVELQQIYIEDDHIPFLREGVPILHLIPVPFPHCWHQLNDDETCLRNSTIHNLIKILRLFTVELFEL</sequence>
<evidence type="ECO:0000259" key="13">
    <source>
        <dbReference type="Pfam" id="PF04389"/>
    </source>
</evidence>
<dbReference type="GeneID" id="116294918"/>
<protein>
    <recommendedName>
        <fullName evidence="5">Glutaminyl-peptide cyclotransferase</fullName>
        <ecNumber evidence="4">2.3.2.5</ecNumber>
    </recommendedName>
</protein>
<organism evidence="14 15">
    <name type="scientific">Actinia tenebrosa</name>
    <name type="common">Australian red waratah sea anemone</name>
    <dbReference type="NCBI Taxonomy" id="6105"/>
    <lineage>
        <taxon>Eukaryota</taxon>
        <taxon>Metazoa</taxon>
        <taxon>Cnidaria</taxon>
        <taxon>Anthozoa</taxon>
        <taxon>Hexacorallia</taxon>
        <taxon>Actiniaria</taxon>
        <taxon>Actiniidae</taxon>
        <taxon>Actinia</taxon>
    </lineage>
</organism>
<feature type="domain" description="Peptidase M28" evidence="13">
    <location>
        <begin position="109"/>
        <end position="344"/>
    </location>
</feature>
<gene>
    <name evidence="15 16 17" type="primary">LOC116294918</name>
</gene>
<feature type="signal peptide" evidence="12">
    <location>
        <begin position="1"/>
        <end position="19"/>
    </location>
</feature>
<keyword evidence="12" id="KW-0732">Signal</keyword>
<dbReference type="CDD" id="cd03880">
    <property type="entry name" value="M28_QC_like"/>
    <property type="match status" value="1"/>
</dbReference>
<dbReference type="PANTHER" id="PTHR12283">
    <property type="entry name" value="GLUTAMINYL-PEPTIDE CYCLOTRANSFERASE"/>
    <property type="match status" value="1"/>
</dbReference>
<dbReference type="Gene3D" id="3.40.630.10">
    <property type="entry name" value="Zn peptidases"/>
    <property type="match status" value="1"/>
</dbReference>
<evidence type="ECO:0000256" key="11">
    <source>
        <dbReference type="ARBA" id="ARBA00023315"/>
    </source>
</evidence>
<name>A0A6P8I0R3_ACTTE</name>
<dbReference type="RefSeq" id="XP_031558467.1">
    <property type="nucleotide sequence ID" value="XM_031702607.1"/>
</dbReference>
<keyword evidence="14" id="KW-1185">Reference proteome</keyword>
<dbReference type="KEGG" id="aten:116294918"/>
<dbReference type="InterPro" id="IPR007484">
    <property type="entry name" value="Peptidase_M28"/>
</dbReference>
<keyword evidence="6" id="KW-0964">Secreted</keyword>
<evidence type="ECO:0000256" key="6">
    <source>
        <dbReference type="ARBA" id="ARBA00022525"/>
    </source>
</evidence>
<dbReference type="GO" id="GO:0005576">
    <property type="term" value="C:extracellular region"/>
    <property type="evidence" value="ECO:0007669"/>
    <property type="project" value="UniProtKB-SubCell"/>
</dbReference>
<evidence type="ECO:0000313" key="14">
    <source>
        <dbReference type="Proteomes" id="UP000515163"/>
    </source>
</evidence>
<dbReference type="SUPFAM" id="SSF53187">
    <property type="entry name" value="Zn-dependent exopeptidases"/>
    <property type="match status" value="1"/>
</dbReference>
<dbReference type="OrthoDB" id="3907302at2759"/>
<dbReference type="RefSeq" id="XP_031558470.1">
    <property type="nucleotide sequence ID" value="XM_031702610.1"/>
</dbReference>
<keyword evidence="10" id="KW-1015">Disulfide bond</keyword>
<dbReference type="FunFam" id="3.40.630.10:FF:000029">
    <property type="entry name" value="Glutaminyl-peptide cyclotransferase"/>
    <property type="match status" value="1"/>
</dbReference>
<evidence type="ECO:0000313" key="15">
    <source>
        <dbReference type="RefSeq" id="XP_031558467.1"/>
    </source>
</evidence>
<accession>A0A6P8I0R3</accession>
<evidence type="ECO:0000256" key="12">
    <source>
        <dbReference type="SAM" id="SignalP"/>
    </source>
</evidence>
<evidence type="ECO:0000256" key="7">
    <source>
        <dbReference type="ARBA" id="ARBA00022679"/>
    </source>
</evidence>
<evidence type="ECO:0000256" key="8">
    <source>
        <dbReference type="ARBA" id="ARBA00022723"/>
    </source>
</evidence>
<reference evidence="15 16" key="1">
    <citation type="submission" date="2025-04" db="UniProtKB">
        <authorList>
            <consortium name="RefSeq"/>
        </authorList>
    </citation>
    <scope>IDENTIFICATION</scope>
    <source>
        <tissue evidence="15 16">Tentacle</tissue>
    </source>
</reference>
<evidence type="ECO:0000256" key="10">
    <source>
        <dbReference type="ARBA" id="ARBA00023157"/>
    </source>
</evidence>
<comment type="similarity">
    <text evidence="3">Belongs to the glutaminyl-peptide cyclotransferase family.</text>
</comment>
<evidence type="ECO:0000256" key="9">
    <source>
        <dbReference type="ARBA" id="ARBA00022833"/>
    </source>
</evidence>
<evidence type="ECO:0000256" key="5">
    <source>
        <dbReference type="ARBA" id="ARBA00016861"/>
    </source>
</evidence>
<dbReference type="InterPro" id="IPR037457">
    <property type="entry name" value="M28_QC"/>
</dbReference>
<comment type="subcellular location">
    <subcellularLocation>
        <location evidence="2">Secreted</location>
    </subcellularLocation>
</comment>